<evidence type="ECO:0000256" key="1">
    <source>
        <dbReference type="SAM" id="MobiDB-lite"/>
    </source>
</evidence>
<evidence type="ECO:0000313" key="3">
    <source>
        <dbReference type="EMBL" id="KAI5609982.1"/>
    </source>
</evidence>
<organism evidence="3 4">
    <name type="scientific">Silurus asotus</name>
    <name type="common">Amur catfish</name>
    <name type="synonym">Parasilurus asotus</name>
    <dbReference type="NCBI Taxonomy" id="30991"/>
    <lineage>
        <taxon>Eukaryota</taxon>
        <taxon>Metazoa</taxon>
        <taxon>Chordata</taxon>
        <taxon>Craniata</taxon>
        <taxon>Vertebrata</taxon>
        <taxon>Euteleostomi</taxon>
        <taxon>Actinopterygii</taxon>
        <taxon>Neopterygii</taxon>
        <taxon>Teleostei</taxon>
        <taxon>Ostariophysi</taxon>
        <taxon>Siluriformes</taxon>
        <taxon>Siluridae</taxon>
        <taxon>Silurus</taxon>
    </lineage>
</organism>
<comment type="caution">
    <text evidence="3">The sequence shown here is derived from an EMBL/GenBank/DDBJ whole genome shotgun (WGS) entry which is preliminary data.</text>
</comment>
<accession>A0AAD5A6C4</accession>
<feature type="compositionally biased region" description="Basic residues" evidence="1">
    <location>
        <begin position="91"/>
        <end position="102"/>
    </location>
</feature>
<feature type="signal peptide" evidence="2">
    <location>
        <begin position="1"/>
        <end position="21"/>
    </location>
</feature>
<dbReference type="AlphaFoldDB" id="A0AAD5A6C4"/>
<dbReference type="EMBL" id="MU574796">
    <property type="protein sequence ID" value="KAI5609982.1"/>
    <property type="molecule type" value="Genomic_DNA"/>
</dbReference>
<keyword evidence="4" id="KW-1185">Reference proteome</keyword>
<feature type="compositionally biased region" description="Basic and acidic residues" evidence="1">
    <location>
        <begin position="121"/>
        <end position="130"/>
    </location>
</feature>
<feature type="region of interest" description="Disordered" evidence="1">
    <location>
        <begin position="78"/>
        <end position="130"/>
    </location>
</feature>
<dbReference type="Proteomes" id="UP001205998">
    <property type="component" value="Unassembled WGS sequence"/>
</dbReference>
<proteinExistence type="predicted"/>
<keyword evidence="2" id="KW-0732">Signal</keyword>
<gene>
    <name evidence="3" type="ORF">C0J50_5654</name>
</gene>
<sequence length="130" mass="14966">MLHKSFLPILALCFLMDVVYSFLLPDRLQLSRSSHRSARDLSSHLSELSDLVEIFPDNGGEMTRDWEPNPVRSSVAFPLPAERISTPHTSTQHRRNKDKRVRVTVPLDRIGSLHLPGRKSRKDEPEEQRD</sequence>
<evidence type="ECO:0008006" key="5">
    <source>
        <dbReference type="Google" id="ProtNLM"/>
    </source>
</evidence>
<evidence type="ECO:0000313" key="4">
    <source>
        <dbReference type="Proteomes" id="UP001205998"/>
    </source>
</evidence>
<reference evidence="3" key="1">
    <citation type="submission" date="2018-07" db="EMBL/GenBank/DDBJ databases">
        <title>Comparative genomics of catfishes provides insights into carnivory and benthic adaptation.</title>
        <authorList>
            <person name="Zhang Y."/>
            <person name="Wang D."/>
            <person name="Peng Z."/>
            <person name="Zheng S."/>
            <person name="Shao F."/>
            <person name="Tao W."/>
        </authorList>
    </citation>
    <scope>NUCLEOTIDE SEQUENCE</scope>
    <source>
        <strain evidence="3">Chongqing</strain>
    </source>
</reference>
<evidence type="ECO:0000256" key="2">
    <source>
        <dbReference type="SAM" id="SignalP"/>
    </source>
</evidence>
<name>A0AAD5A6C4_SILAS</name>
<protein>
    <recommendedName>
        <fullName evidence="5">Osteocrin</fullName>
    </recommendedName>
</protein>
<feature type="chain" id="PRO_5042036318" description="Osteocrin" evidence="2">
    <location>
        <begin position="22"/>
        <end position="130"/>
    </location>
</feature>